<dbReference type="RefSeq" id="WP_185904545.1">
    <property type="nucleotide sequence ID" value="NZ_JACMSE010000002.1"/>
</dbReference>
<accession>A0A842JCI8</accession>
<dbReference type="SMART" id="SM00421">
    <property type="entry name" value="HTH_LUXR"/>
    <property type="match status" value="1"/>
</dbReference>
<feature type="transmembrane region" description="Helical" evidence="4">
    <location>
        <begin position="290"/>
        <end position="310"/>
    </location>
</feature>
<dbReference type="Proteomes" id="UP000587396">
    <property type="component" value="Unassembled WGS sequence"/>
</dbReference>
<dbReference type="PANTHER" id="PTHR44688">
    <property type="entry name" value="DNA-BINDING TRANSCRIPTIONAL ACTIVATOR DEVR_DOSR"/>
    <property type="match status" value="1"/>
</dbReference>
<feature type="transmembrane region" description="Helical" evidence="4">
    <location>
        <begin position="317"/>
        <end position="336"/>
    </location>
</feature>
<feature type="transmembrane region" description="Helical" evidence="4">
    <location>
        <begin position="373"/>
        <end position="401"/>
    </location>
</feature>
<dbReference type="InterPro" id="IPR000792">
    <property type="entry name" value="Tscrpt_reg_LuxR_C"/>
</dbReference>
<feature type="transmembrane region" description="Helical" evidence="4">
    <location>
        <begin position="102"/>
        <end position="122"/>
    </location>
</feature>
<dbReference type="PRINTS" id="PR00038">
    <property type="entry name" value="HTHLUXR"/>
</dbReference>
<keyword evidence="3" id="KW-0804">Transcription</keyword>
<dbReference type="AlphaFoldDB" id="A0A842JCI8"/>
<evidence type="ECO:0000256" key="2">
    <source>
        <dbReference type="ARBA" id="ARBA00023125"/>
    </source>
</evidence>
<feature type="transmembrane region" description="Helical" evidence="4">
    <location>
        <begin position="134"/>
        <end position="153"/>
    </location>
</feature>
<evidence type="ECO:0000256" key="1">
    <source>
        <dbReference type="ARBA" id="ARBA00023015"/>
    </source>
</evidence>
<dbReference type="PROSITE" id="PS50043">
    <property type="entry name" value="HTH_LUXR_2"/>
    <property type="match status" value="1"/>
</dbReference>
<evidence type="ECO:0000256" key="3">
    <source>
        <dbReference type="ARBA" id="ARBA00023163"/>
    </source>
</evidence>
<feature type="domain" description="HTH luxR-type" evidence="5">
    <location>
        <begin position="456"/>
        <end position="521"/>
    </location>
</feature>
<evidence type="ECO:0000313" key="6">
    <source>
        <dbReference type="EMBL" id="MBC2888586.1"/>
    </source>
</evidence>
<dbReference type="Gene3D" id="1.10.10.10">
    <property type="entry name" value="Winged helix-like DNA-binding domain superfamily/Winged helix DNA-binding domain"/>
    <property type="match status" value="1"/>
</dbReference>
<reference evidence="6 7" key="1">
    <citation type="submission" date="2020-08" db="EMBL/GenBank/DDBJ databases">
        <authorList>
            <person name="Liu C."/>
            <person name="Sun Q."/>
        </authorList>
    </citation>
    <scope>NUCLEOTIDE SEQUENCE [LARGE SCALE GENOMIC DNA]</scope>
    <source>
        <strain evidence="6 7">N22</strain>
    </source>
</reference>
<keyword evidence="4" id="KW-0812">Transmembrane</keyword>
<dbReference type="InterPro" id="IPR016032">
    <property type="entry name" value="Sig_transdc_resp-reg_C-effctor"/>
</dbReference>
<feature type="transmembrane region" description="Helical" evidence="4">
    <location>
        <begin position="72"/>
        <end position="90"/>
    </location>
</feature>
<evidence type="ECO:0000256" key="4">
    <source>
        <dbReference type="SAM" id="Phobius"/>
    </source>
</evidence>
<dbReference type="EMBL" id="JACMSE010000002">
    <property type="protein sequence ID" value="MBC2888586.1"/>
    <property type="molecule type" value="Genomic_DNA"/>
</dbReference>
<dbReference type="GO" id="GO:0006355">
    <property type="term" value="P:regulation of DNA-templated transcription"/>
    <property type="evidence" value="ECO:0007669"/>
    <property type="project" value="InterPro"/>
</dbReference>
<name>A0A842JCI8_9ACTN</name>
<keyword evidence="2" id="KW-0238">DNA-binding</keyword>
<dbReference type="SUPFAM" id="SSF46894">
    <property type="entry name" value="C-terminal effector domain of the bipartite response regulators"/>
    <property type="match status" value="1"/>
</dbReference>
<dbReference type="GO" id="GO:0003677">
    <property type="term" value="F:DNA binding"/>
    <property type="evidence" value="ECO:0007669"/>
    <property type="project" value="UniProtKB-KW"/>
</dbReference>
<comment type="caution">
    <text evidence="6">The sequence shown here is derived from an EMBL/GenBank/DDBJ whole genome shotgun (WGS) entry which is preliminary data.</text>
</comment>
<keyword evidence="7" id="KW-1185">Reference proteome</keyword>
<dbReference type="InterPro" id="IPR036388">
    <property type="entry name" value="WH-like_DNA-bd_sf"/>
</dbReference>
<sequence length="535" mass="54947">MKESHVRHLFNEPGDRQRVRAGLGHAAAGHARIALAMACYMVWLIACCTGPAVELGAAASGPGGSAVLVPAWMGPLVCMALASTVIAVWFKKTRKVPSAPSWTVALASLMTLASALHLVWALDTGLPPAARGALYALSSLVMGVGCALFRVEVDRVFGWIGTQQTLYQGMMATVAAAVALVALALAGQATGAGDAPLLTTSLVLPFASAALLRAVVGDFPKARYFGHGRDVPLPFPAKFVATSCVQGVAAGVLFAGVFALGGAGAGDVVGAMGAAGADVAAWPASLGGTVLRSVAQLAAVGLLFGTLVFLRLDFNRLVYKVAFPFVAVGFVLLALLPDATVVGDAVLAAGFCYLDLVLWSLGACLMKNMGLPATWIASCPGAALFFGVVAGGGVALAFLNGEPSPDAPLLASCVACFALAAALFLSSGSNLKYGWGTVRPGESSLAAGDLAGVVKFVATEREVTQRESEVMLLLAQGKSRRAVCEALSVSPDTVKTHVRSIYRKLAVHSQQELIDCLAREREDLAADGSEQPLEA</sequence>
<feature type="transmembrane region" description="Helical" evidence="4">
    <location>
        <begin position="197"/>
        <end position="216"/>
    </location>
</feature>
<dbReference type="CDD" id="cd06170">
    <property type="entry name" value="LuxR_C_like"/>
    <property type="match status" value="1"/>
</dbReference>
<keyword evidence="1" id="KW-0805">Transcription regulation</keyword>
<feature type="transmembrane region" description="Helical" evidence="4">
    <location>
        <begin position="342"/>
        <end position="361"/>
    </location>
</feature>
<feature type="transmembrane region" description="Helical" evidence="4">
    <location>
        <begin position="33"/>
        <end position="52"/>
    </location>
</feature>
<organism evidence="6 7">
    <name type="scientific">Gordonibacter massiliensis</name>
    <name type="common">ex Traore et al. 2017</name>
    <dbReference type="NCBI Taxonomy" id="1841863"/>
    <lineage>
        <taxon>Bacteria</taxon>
        <taxon>Bacillati</taxon>
        <taxon>Actinomycetota</taxon>
        <taxon>Coriobacteriia</taxon>
        <taxon>Eggerthellales</taxon>
        <taxon>Eggerthellaceae</taxon>
        <taxon>Gordonibacter</taxon>
    </lineage>
</organism>
<protein>
    <submittedName>
        <fullName evidence="6">Helix-turn-helix transcriptional regulator</fullName>
    </submittedName>
</protein>
<keyword evidence="4" id="KW-1133">Transmembrane helix</keyword>
<dbReference type="PANTHER" id="PTHR44688:SF16">
    <property type="entry name" value="DNA-BINDING TRANSCRIPTIONAL ACTIVATOR DEVR_DOSR"/>
    <property type="match status" value="1"/>
</dbReference>
<gene>
    <name evidence="6" type="ORF">H7313_04380</name>
</gene>
<dbReference type="Pfam" id="PF00196">
    <property type="entry name" value="GerE"/>
    <property type="match status" value="1"/>
</dbReference>
<evidence type="ECO:0000313" key="7">
    <source>
        <dbReference type="Proteomes" id="UP000587396"/>
    </source>
</evidence>
<feature type="transmembrane region" description="Helical" evidence="4">
    <location>
        <begin position="407"/>
        <end position="425"/>
    </location>
</feature>
<feature type="transmembrane region" description="Helical" evidence="4">
    <location>
        <begin position="165"/>
        <end position="185"/>
    </location>
</feature>
<proteinExistence type="predicted"/>
<evidence type="ECO:0000259" key="5">
    <source>
        <dbReference type="PROSITE" id="PS50043"/>
    </source>
</evidence>
<keyword evidence="4" id="KW-0472">Membrane</keyword>